<evidence type="ECO:0000256" key="7">
    <source>
        <dbReference type="ARBA" id="ARBA00023141"/>
    </source>
</evidence>
<comment type="pathway">
    <text evidence="2 9">Amino-acid biosynthesis; L-tryptophan biosynthesis; L-tryptophan from chorismate: step 3/5.</text>
</comment>
<reference evidence="11 12" key="1">
    <citation type="journal article" date="2020" name="Int. J. Syst. Evol. Microbiol.">
        <title>Novel acetic acid bacteria from cider fermentations: Acetobacter conturbans sp. nov. and Acetobacter fallax sp. nov.</title>
        <authorList>
            <person name="Sombolestani A.S."/>
            <person name="Cleenwerck I."/>
            <person name="Cnockaert M."/>
            <person name="Borremans W."/>
            <person name="Wieme A.D."/>
            <person name="De Vuyst L."/>
            <person name="Vandamme P."/>
        </authorList>
    </citation>
    <scope>NUCLEOTIDE SEQUENCE [LARGE SCALE GENOMIC DNA]</scope>
    <source>
        <strain evidence="11 12">LMG 1627</strain>
    </source>
</reference>
<dbReference type="PANTHER" id="PTHR42894">
    <property type="entry name" value="N-(5'-PHOSPHORIBOSYL)ANTHRANILATE ISOMERASE"/>
    <property type="match status" value="1"/>
</dbReference>
<keyword evidence="8 9" id="KW-0413">Isomerase</keyword>
<evidence type="ECO:0000256" key="2">
    <source>
        <dbReference type="ARBA" id="ARBA00004664"/>
    </source>
</evidence>
<protein>
    <recommendedName>
        <fullName evidence="4 9">N-(5'-phosphoribosyl)anthranilate isomerase</fullName>
        <shortName evidence="9">PRAI</shortName>
        <ecNumber evidence="3 9">5.3.1.24</ecNumber>
    </recommendedName>
</protein>
<evidence type="ECO:0000256" key="4">
    <source>
        <dbReference type="ARBA" id="ARBA00022272"/>
    </source>
</evidence>
<dbReference type="CDD" id="cd00405">
    <property type="entry name" value="PRAI"/>
    <property type="match status" value="1"/>
</dbReference>
<keyword evidence="5 9" id="KW-0028">Amino-acid biosynthesis</keyword>
<accession>A0ABX0K620</accession>
<dbReference type="RefSeq" id="WP_173571432.1">
    <property type="nucleotide sequence ID" value="NZ_WOSY01000051.1"/>
</dbReference>
<dbReference type="Pfam" id="PF00697">
    <property type="entry name" value="PRAI"/>
    <property type="match status" value="1"/>
</dbReference>
<dbReference type="Gene3D" id="3.20.20.70">
    <property type="entry name" value="Aldolase class I"/>
    <property type="match status" value="1"/>
</dbReference>
<dbReference type="InterPro" id="IPR001240">
    <property type="entry name" value="PRAI_dom"/>
</dbReference>
<dbReference type="InterPro" id="IPR013785">
    <property type="entry name" value="Aldolase_TIM"/>
</dbReference>
<evidence type="ECO:0000256" key="1">
    <source>
        <dbReference type="ARBA" id="ARBA00001164"/>
    </source>
</evidence>
<keyword evidence="12" id="KW-1185">Reference proteome</keyword>
<dbReference type="SUPFAM" id="SSF51366">
    <property type="entry name" value="Ribulose-phoshate binding barrel"/>
    <property type="match status" value="1"/>
</dbReference>
<evidence type="ECO:0000259" key="10">
    <source>
        <dbReference type="Pfam" id="PF00697"/>
    </source>
</evidence>
<evidence type="ECO:0000256" key="3">
    <source>
        <dbReference type="ARBA" id="ARBA00012572"/>
    </source>
</evidence>
<dbReference type="Proteomes" id="UP000631653">
    <property type="component" value="Unassembled WGS sequence"/>
</dbReference>
<dbReference type="HAMAP" id="MF_00135">
    <property type="entry name" value="PRAI"/>
    <property type="match status" value="1"/>
</dbReference>
<dbReference type="InterPro" id="IPR044643">
    <property type="entry name" value="TrpF_fam"/>
</dbReference>
<evidence type="ECO:0000313" key="11">
    <source>
        <dbReference type="EMBL" id="NHN90291.1"/>
    </source>
</evidence>
<dbReference type="EMBL" id="WOSY01000051">
    <property type="protein sequence ID" value="NHN90291.1"/>
    <property type="molecule type" value="Genomic_DNA"/>
</dbReference>
<feature type="domain" description="N-(5'phosphoribosyl) anthranilate isomerase (PRAI)" evidence="10">
    <location>
        <begin position="5"/>
        <end position="205"/>
    </location>
</feature>
<evidence type="ECO:0000256" key="8">
    <source>
        <dbReference type="ARBA" id="ARBA00023235"/>
    </source>
</evidence>
<gene>
    <name evidence="9" type="primary">trpF</name>
    <name evidence="11" type="ORF">GOB81_17100</name>
</gene>
<dbReference type="InterPro" id="IPR011060">
    <property type="entry name" value="RibuloseP-bd_barrel"/>
</dbReference>
<evidence type="ECO:0000313" key="12">
    <source>
        <dbReference type="Proteomes" id="UP000631653"/>
    </source>
</evidence>
<keyword evidence="7 9" id="KW-0057">Aromatic amino acid biosynthesis</keyword>
<proteinExistence type="inferred from homology"/>
<dbReference type="GO" id="GO:0016853">
    <property type="term" value="F:isomerase activity"/>
    <property type="evidence" value="ECO:0007669"/>
    <property type="project" value="UniProtKB-KW"/>
</dbReference>
<organism evidence="11 12">
    <name type="scientific">Acetobacter conturbans</name>
    <dbReference type="NCBI Taxonomy" id="1737472"/>
    <lineage>
        <taxon>Bacteria</taxon>
        <taxon>Pseudomonadati</taxon>
        <taxon>Pseudomonadota</taxon>
        <taxon>Alphaproteobacteria</taxon>
        <taxon>Acetobacterales</taxon>
        <taxon>Acetobacteraceae</taxon>
        <taxon>Acetobacter</taxon>
    </lineage>
</organism>
<sequence>MTVGVKICGLTEEDGVDACLRFGADWIGLNFFTRSPRYVTATRAAELANRFVGRENRPGCVGLFVDPTNEEIAAVLDTVPVDILQLYTTAERAASIGQNFQREVWLSVPVSMAADLPVETKVERLVIESRAPKDADRPGGNGETLPWDVTQGWFSPCPWILAGGLNPDNVAEAILLSGAPAVDVSSGVECSPGIKDPEAVRRFIQIARSSGKR</sequence>
<comment type="catalytic activity">
    <reaction evidence="1 9">
        <text>N-(5-phospho-beta-D-ribosyl)anthranilate = 1-(2-carboxyphenylamino)-1-deoxy-D-ribulose 5-phosphate</text>
        <dbReference type="Rhea" id="RHEA:21540"/>
        <dbReference type="ChEBI" id="CHEBI:18277"/>
        <dbReference type="ChEBI" id="CHEBI:58613"/>
        <dbReference type="EC" id="5.3.1.24"/>
    </reaction>
</comment>
<evidence type="ECO:0000256" key="9">
    <source>
        <dbReference type="HAMAP-Rule" id="MF_00135"/>
    </source>
</evidence>
<name>A0ABX0K620_9PROT</name>
<dbReference type="EC" id="5.3.1.24" evidence="3 9"/>
<evidence type="ECO:0000256" key="5">
    <source>
        <dbReference type="ARBA" id="ARBA00022605"/>
    </source>
</evidence>
<evidence type="ECO:0000256" key="6">
    <source>
        <dbReference type="ARBA" id="ARBA00022822"/>
    </source>
</evidence>
<dbReference type="PANTHER" id="PTHR42894:SF1">
    <property type="entry name" value="N-(5'-PHOSPHORIBOSYL)ANTHRANILATE ISOMERASE"/>
    <property type="match status" value="1"/>
</dbReference>
<comment type="similarity">
    <text evidence="9">Belongs to the TrpF family.</text>
</comment>
<comment type="caution">
    <text evidence="11">The sequence shown here is derived from an EMBL/GenBank/DDBJ whole genome shotgun (WGS) entry which is preliminary data.</text>
</comment>
<keyword evidence="6 9" id="KW-0822">Tryptophan biosynthesis</keyword>